<gene>
    <name evidence="1" type="ORF">PTI45_04609</name>
</gene>
<keyword evidence="2" id="KW-1185">Reference proteome</keyword>
<dbReference type="STRING" id="1886670.PTI45_04609"/>
<accession>A0A1E3KWX6</accession>
<comment type="caution">
    <text evidence="1">The sequence shown here is derived from an EMBL/GenBank/DDBJ whole genome shotgun (WGS) entry which is preliminary data.</text>
</comment>
<name>A0A1E3KWX6_9BACL</name>
<reference evidence="1 2" key="1">
    <citation type="submission" date="2016-08" db="EMBL/GenBank/DDBJ databases">
        <title>Genome sequencing of Paenibacillus sp. TI45-13ar, isolated from Korean traditional nuruk.</title>
        <authorList>
            <person name="Kim S.-J."/>
        </authorList>
    </citation>
    <scope>NUCLEOTIDE SEQUENCE [LARGE SCALE GENOMIC DNA]</scope>
    <source>
        <strain evidence="1 2">TI45-13ar</strain>
    </source>
</reference>
<dbReference type="EMBL" id="MDER01000098">
    <property type="protein sequence ID" value="ODP26048.1"/>
    <property type="molecule type" value="Genomic_DNA"/>
</dbReference>
<protein>
    <submittedName>
        <fullName evidence="1">Uncharacterized protein</fullName>
    </submittedName>
</protein>
<proteinExistence type="predicted"/>
<evidence type="ECO:0000313" key="1">
    <source>
        <dbReference type="EMBL" id="ODP26048.1"/>
    </source>
</evidence>
<evidence type="ECO:0000313" key="2">
    <source>
        <dbReference type="Proteomes" id="UP000094578"/>
    </source>
</evidence>
<sequence>MYYWQVRKYPPLQKESQYKSKILTWTSIIDIGNIYNGQPLTAEEYLSVENKYVKAMHIYMNYMKVTDMEVYLIHKLKEELFIEHTLKYPECYSDEIINFYYSLKDKDNLSIREVDLISRLALREDIVCQLRHQDQFFLNHSYDYYMDIGSSIVCEAAIYEIKKLGLYIDLWDHPYEDNVWDNSLQ</sequence>
<organism evidence="1 2">
    <name type="scientific">Paenibacillus nuruki</name>
    <dbReference type="NCBI Taxonomy" id="1886670"/>
    <lineage>
        <taxon>Bacteria</taxon>
        <taxon>Bacillati</taxon>
        <taxon>Bacillota</taxon>
        <taxon>Bacilli</taxon>
        <taxon>Bacillales</taxon>
        <taxon>Paenibacillaceae</taxon>
        <taxon>Paenibacillus</taxon>
    </lineage>
</organism>
<dbReference type="Proteomes" id="UP000094578">
    <property type="component" value="Unassembled WGS sequence"/>
</dbReference>
<dbReference type="RefSeq" id="WP_069329916.1">
    <property type="nucleotide sequence ID" value="NZ_MDER01000098.1"/>
</dbReference>
<dbReference type="AlphaFoldDB" id="A0A1E3KWX6"/>